<evidence type="ECO:0000313" key="2">
    <source>
        <dbReference type="Proteomes" id="UP001060085"/>
    </source>
</evidence>
<keyword evidence="2" id="KW-1185">Reference proteome</keyword>
<comment type="caution">
    <text evidence="1">The sequence shown here is derived from an EMBL/GenBank/DDBJ whole genome shotgun (WGS) entry which is preliminary data.</text>
</comment>
<organism evidence="1 2">
    <name type="scientific">Catharanthus roseus</name>
    <name type="common">Madagascar periwinkle</name>
    <name type="synonym">Vinca rosea</name>
    <dbReference type="NCBI Taxonomy" id="4058"/>
    <lineage>
        <taxon>Eukaryota</taxon>
        <taxon>Viridiplantae</taxon>
        <taxon>Streptophyta</taxon>
        <taxon>Embryophyta</taxon>
        <taxon>Tracheophyta</taxon>
        <taxon>Spermatophyta</taxon>
        <taxon>Magnoliopsida</taxon>
        <taxon>eudicotyledons</taxon>
        <taxon>Gunneridae</taxon>
        <taxon>Pentapetalae</taxon>
        <taxon>asterids</taxon>
        <taxon>lamiids</taxon>
        <taxon>Gentianales</taxon>
        <taxon>Apocynaceae</taxon>
        <taxon>Rauvolfioideae</taxon>
        <taxon>Vinceae</taxon>
        <taxon>Catharanthinae</taxon>
        <taxon>Catharanthus</taxon>
    </lineage>
</organism>
<protein>
    <submittedName>
        <fullName evidence="1">Uncharacterized protein</fullName>
    </submittedName>
</protein>
<dbReference type="EMBL" id="CM044704">
    <property type="protein sequence ID" value="KAI5669787.1"/>
    <property type="molecule type" value="Genomic_DNA"/>
</dbReference>
<evidence type="ECO:0000313" key="1">
    <source>
        <dbReference type="EMBL" id="KAI5669787.1"/>
    </source>
</evidence>
<gene>
    <name evidence="1" type="ORF">M9H77_19640</name>
</gene>
<dbReference type="Proteomes" id="UP001060085">
    <property type="component" value="Linkage Group LG04"/>
</dbReference>
<sequence>MYALDYYSQELKIWGELEKDIERELEEEIKDGICRLAQRLHRLYQHQIERNSKELSYKKNGVKVDDQQGKNKKNVVSEVNINIKMGGGTKIEIKKMKKQDGDNRVKINYPKNTKINYPKQGKAGATSKRFDWVNSLRSGPNSLSIDTKIEGSCHCKTHAKTGKFSSSDQQQQQQQHMVNNKGDKNMLLELGWKD</sequence>
<proteinExistence type="predicted"/>
<accession>A0ACC0BAZ4</accession>
<name>A0ACC0BAZ4_CATRO</name>
<reference evidence="2" key="1">
    <citation type="journal article" date="2023" name="Nat. Plants">
        <title>Single-cell RNA sequencing provides a high-resolution roadmap for understanding the multicellular compartmentation of specialized metabolism.</title>
        <authorList>
            <person name="Sun S."/>
            <person name="Shen X."/>
            <person name="Li Y."/>
            <person name="Li Y."/>
            <person name="Wang S."/>
            <person name="Li R."/>
            <person name="Zhang H."/>
            <person name="Shen G."/>
            <person name="Guo B."/>
            <person name="Wei J."/>
            <person name="Xu J."/>
            <person name="St-Pierre B."/>
            <person name="Chen S."/>
            <person name="Sun C."/>
        </authorList>
    </citation>
    <scope>NUCLEOTIDE SEQUENCE [LARGE SCALE GENOMIC DNA]</scope>
</reference>